<dbReference type="Gene3D" id="3.40.250.10">
    <property type="entry name" value="Rhodanese-like domain"/>
    <property type="match status" value="1"/>
</dbReference>
<gene>
    <name evidence="3" type="ORF">NC99_14640</name>
</gene>
<evidence type="ECO:0000313" key="4">
    <source>
        <dbReference type="Proteomes" id="UP000036958"/>
    </source>
</evidence>
<dbReference type="RefSeq" id="WP_082326347.1">
    <property type="nucleotide sequence ID" value="NZ_LGIA01000076.1"/>
</dbReference>
<keyword evidence="1" id="KW-0472">Membrane</keyword>
<proteinExistence type="predicted"/>
<protein>
    <recommendedName>
        <fullName evidence="2">Rhodanese domain-containing protein</fullName>
    </recommendedName>
</protein>
<dbReference type="EMBL" id="LGIA01000076">
    <property type="protein sequence ID" value="KOH45726.1"/>
    <property type="molecule type" value="Genomic_DNA"/>
</dbReference>
<dbReference type="CDD" id="cd00158">
    <property type="entry name" value="RHOD"/>
    <property type="match status" value="1"/>
</dbReference>
<reference evidence="4" key="1">
    <citation type="submission" date="2015-07" db="EMBL/GenBank/DDBJ databases">
        <title>Genome sequencing of Sunxiuqinia dokdonensis strain SK.</title>
        <authorList>
            <person name="Ahn S."/>
            <person name="Kim B.-C."/>
        </authorList>
    </citation>
    <scope>NUCLEOTIDE SEQUENCE [LARGE SCALE GENOMIC DNA]</scope>
    <source>
        <strain evidence="4">SK</strain>
    </source>
</reference>
<feature type="transmembrane region" description="Helical" evidence="1">
    <location>
        <begin position="120"/>
        <end position="143"/>
    </location>
</feature>
<dbReference type="SMART" id="SM00450">
    <property type="entry name" value="RHOD"/>
    <property type="match status" value="1"/>
</dbReference>
<feature type="transmembrane region" description="Helical" evidence="1">
    <location>
        <begin position="12"/>
        <end position="29"/>
    </location>
</feature>
<name>A0A0L8VB95_9BACT</name>
<evidence type="ECO:0000256" key="1">
    <source>
        <dbReference type="SAM" id="Phobius"/>
    </source>
</evidence>
<comment type="caution">
    <text evidence="3">The sequence shown here is derived from an EMBL/GenBank/DDBJ whole genome shotgun (WGS) entry which is preliminary data.</text>
</comment>
<dbReference type="SUPFAM" id="SSF52821">
    <property type="entry name" value="Rhodanese/Cell cycle control phosphatase"/>
    <property type="match status" value="1"/>
</dbReference>
<keyword evidence="4" id="KW-1185">Reference proteome</keyword>
<dbReference type="Pfam" id="PF00581">
    <property type="entry name" value="Rhodanese"/>
    <property type="match status" value="1"/>
</dbReference>
<feature type="transmembrane region" description="Helical" evidence="1">
    <location>
        <begin position="204"/>
        <end position="222"/>
    </location>
</feature>
<dbReference type="PROSITE" id="PS50206">
    <property type="entry name" value="RHODANESE_3"/>
    <property type="match status" value="1"/>
</dbReference>
<keyword evidence="1" id="KW-1133">Transmembrane helix</keyword>
<evidence type="ECO:0000313" key="3">
    <source>
        <dbReference type="EMBL" id="KOH45726.1"/>
    </source>
</evidence>
<sequence>MGPLVPYLISNEFNLVIALLVGIGFGFVLEQAGFSSTKKLAGLFYGYDFTVLKVFFTAGVTAMIGVLLFGHWGILDLSLIYINPTFLWSALVGGAIMGLGFIIGGFCPGTSICAAAIGKLDAMAFVFGSALGVFAFAESYPLWEDIYLAENWGPVLISEQLNLSKITFAVLLTAVAIAAFYFTHLIENKVTKRQTEVTKNKRNNYAIAGALAFVLIAIVAFSPSKEEMIESRVSSPKRHQEYPFKEVTSDQLAFEIAHNFHQINVIDVRSPEEYESYHLPLAINIPLEEIDDRKWEKIFKQKIKANYFYADHDSVAKKAYLLSNYAGKSANYLLKDSSFDFRKLYSNIEAPVANASKEVMNSYNYRQKLAIDMEKLVEAMSNLNKPVPIKTVAAKGGC</sequence>
<keyword evidence="1" id="KW-0812">Transmembrane</keyword>
<accession>A0A0L8VB95</accession>
<dbReference type="Proteomes" id="UP000036958">
    <property type="component" value="Unassembled WGS sequence"/>
</dbReference>
<feature type="transmembrane region" description="Helical" evidence="1">
    <location>
        <begin position="86"/>
        <end position="108"/>
    </location>
</feature>
<organism evidence="3 4">
    <name type="scientific">Sunxiuqinia dokdonensis</name>
    <dbReference type="NCBI Taxonomy" id="1409788"/>
    <lineage>
        <taxon>Bacteria</taxon>
        <taxon>Pseudomonadati</taxon>
        <taxon>Bacteroidota</taxon>
        <taxon>Bacteroidia</taxon>
        <taxon>Marinilabiliales</taxon>
        <taxon>Prolixibacteraceae</taxon>
        <taxon>Sunxiuqinia</taxon>
    </lineage>
</organism>
<feature type="transmembrane region" description="Helical" evidence="1">
    <location>
        <begin position="50"/>
        <end position="74"/>
    </location>
</feature>
<dbReference type="OrthoDB" id="1450994at2"/>
<feature type="transmembrane region" description="Helical" evidence="1">
    <location>
        <begin position="163"/>
        <end position="183"/>
    </location>
</feature>
<dbReference type="InterPro" id="IPR001763">
    <property type="entry name" value="Rhodanese-like_dom"/>
</dbReference>
<feature type="domain" description="Rhodanese" evidence="2">
    <location>
        <begin position="259"/>
        <end position="350"/>
    </location>
</feature>
<evidence type="ECO:0000259" key="2">
    <source>
        <dbReference type="PROSITE" id="PS50206"/>
    </source>
</evidence>
<dbReference type="AlphaFoldDB" id="A0A0L8VB95"/>
<dbReference type="InterPro" id="IPR036873">
    <property type="entry name" value="Rhodanese-like_dom_sf"/>
</dbReference>
<dbReference type="Pfam" id="PF04143">
    <property type="entry name" value="Sulf_transp"/>
    <property type="match status" value="1"/>
</dbReference>
<dbReference type="InterPro" id="IPR007272">
    <property type="entry name" value="Sulf_transp_TsuA/YedE"/>
</dbReference>
<dbReference type="STRING" id="1409788.NC99_14640"/>